<comment type="similarity">
    <text evidence="3 7">Belongs to the peptidase S26 family.</text>
</comment>
<feature type="active site" evidence="6">
    <location>
        <position position="27"/>
    </location>
</feature>
<dbReference type="PANTHER" id="PTHR43390:SF1">
    <property type="entry name" value="CHLOROPLAST PROCESSING PEPTIDASE"/>
    <property type="match status" value="1"/>
</dbReference>
<dbReference type="eggNOG" id="COG0681">
    <property type="taxonomic scope" value="Bacteria"/>
</dbReference>
<feature type="domain" description="Peptidase S26" evidence="8">
    <location>
        <begin position="3"/>
        <end position="148"/>
    </location>
</feature>
<sequence>MVLLVLAALLLVALFAAVEPLRVASGSMSPALEVGDRVVVDKVTLRFDSPRAGELVVFREPDGGELVVKRVVALGGQTVGLEDAVLMVDGVARHEAGIDLSRIDSTYFGPVTVPADSVFVLGDNRADSIDSRSYGSIAVDALVGRVVLAF</sequence>
<evidence type="ECO:0000256" key="7">
    <source>
        <dbReference type="RuleBase" id="RU362042"/>
    </source>
</evidence>
<dbReference type="EMBL" id="AVPJ01000010">
    <property type="protein sequence ID" value="KGN31652.1"/>
    <property type="molecule type" value="Genomic_DNA"/>
</dbReference>
<dbReference type="PROSITE" id="PS00761">
    <property type="entry name" value="SPASE_I_3"/>
    <property type="match status" value="1"/>
</dbReference>
<dbReference type="InterPro" id="IPR000223">
    <property type="entry name" value="Pept_S26A_signal_pept_1"/>
</dbReference>
<keyword evidence="10" id="KW-1185">Reference proteome</keyword>
<dbReference type="GO" id="GO:0006465">
    <property type="term" value="P:signal peptide processing"/>
    <property type="evidence" value="ECO:0007669"/>
    <property type="project" value="InterPro"/>
</dbReference>
<proteinExistence type="inferred from homology"/>
<evidence type="ECO:0000256" key="5">
    <source>
        <dbReference type="ARBA" id="ARBA00022801"/>
    </source>
</evidence>
<name>A0A0A0J6G7_9MICO</name>
<dbReference type="GO" id="GO:0005886">
    <property type="term" value="C:plasma membrane"/>
    <property type="evidence" value="ECO:0007669"/>
    <property type="project" value="UniProtKB-SubCell"/>
</dbReference>
<feature type="active site" evidence="6">
    <location>
        <position position="69"/>
    </location>
</feature>
<dbReference type="GO" id="GO:0004252">
    <property type="term" value="F:serine-type endopeptidase activity"/>
    <property type="evidence" value="ECO:0007669"/>
    <property type="project" value="InterPro"/>
</dbReference>
<evidence type="ECO:0000256" key="6">
    <source>
        <dbReference type="PIRSR" id="PIRSR600223-1"/>
    </source>
</evidence>
<dbReference type="PANTHER" id="PTHR43390">
    <property type="entry name" value="SIGNAL PEPTIDASE I"/>
    <property type="match status" value="1"/>
</dbReference>
<dbReference type="EC" id="3.4.21.89" evidence="4 7"/>
<protein>
    <recommendedName>
        <fullName evidence="4 7">Signal peptidase I</fullName>
        <ecNumber evidence="4 7">3.4.21.89</ecNumber>
    </recommendedName>
</protein>
<dbReference type="InterPro" id="IPR019758">
    <property type="entry name" value="Pept_S26A_signal_pept_1_CS"/>
</dbReference>
<keyword evidence="5 7" id="KW-0378">Hydrolase</keyword>
<evidence type="ECO:0000256" key="2">
    <source>
        <dbReference type="ARBA" id="ARBA00004401"/>
    </source>
</evidence>
<evidence type="ECO:0000313" key="10">
    <source>
        <dbReference type="Proteomes" id="UP000030002"/>
    </source>
</evidence>
<evidence type="ECO:0000256" key="3">
    <source>
        <dbReference type="ARBA" id="ARBA00009370"/>
    </source>
</evidence>
<dbReference type="NCBIfam" id="TIGR02227">
    <property type="entry name" value="sigpep_I_bact"/>
    <property type="match status" value="1"/>
</dbReference>
<dbReference type="PROSITE" id="PS00760">
    <property type="entry name" value="SPASE_I_2"/>
    <property type="match status" value="1"/>
</dbReference>
<dbReference type="InterPro" id="IPR036286">
    <property type="entry name" value="LexA/Signal_pep-like_sf"/>
</dbReference>
<dbReference type="SUPFAM" id="SSF51306">
    <property type="entry name" value="LexA/Signal peptidase"/>
    <property type="match status" value="1"/>
</dbReference>
<evidence type="ECO:0000259" key="8">
    <source>
        <dbReference type="Pfam" id="PF10502"/>
    </source>
</evidence>
<dbReference type="STRING" id="1385520.N802_03025"/>
<comment type="caution">
    <text evidence="9">The sequence shown here is derived from an EMBL/GenBank/DDBJ whole genome shotgun (WGS) entry which is preliminary data.</text>
</comment>
<reference evidence="9 10" key="1">
    <citation type="submission" date="2013-08" db="EMBL/GenBank/DDBJ databases">
        <title>The genome sequence of Knoellia sinensis.</title>
        <authorList>
            <person name="Zhu W."/>
            <person name="Wang G."/>
        </authorList>
    </citation>
    <scope>NUCLEOTIDE SEQUENCE [LARGE SCALE GENOMIC DNA]</scope>
    <source>
        <strain evidence="9 10">KCTC 19936</strain>
    </source>
</reference>
<dbReference type="PRINTS" id="PR00727">
    <property type="entry name" value="LEADERPTASE"/>
</dbReference>
<comment type="subcellular location">
    <subcellularLocation>
        <location evidence="2">Cell membrane</location>
        <topology evidence="2">Single-pass type II membrane protein</topology>
    </subcellularLocation>
    <subcellularLocation>
        <location evidence="7">Membrane</location>
        <topology evidence="7">Single-pass type II membrane protein</topology>
    </subcellularLocation>
</comment>
<evidence type="ECO:0000313" key="9">
    <source>
        <dbReference type="EMBL" id="KGN31652.1"/>
    </source>
</evidence>
<dbReference type="InterPro" id="IPR019533">
    <property type="entry name" value="Peptidase_S26"/>
</dbReference>
<dbReference type="GO" id="GO:0009003">
    <property type="term" value="F:signal peptidase activity"/>
    <property type="evidence" value="ECO:0007669"/>
    <property type="project" value="UniProtKB-EC"/>
</dbReference>
<dbReference type="Pfam" id="PF10502">
    <property type="entry name" value="Peptidase_S26"/>
    <property type="match status" value="1"/>
</dbReference>
<dbReference type="Gene3D" id="2.10.109.10">
    <property type="entry name" value="Umud Fragment, subunit A"/>
    <property type="match status" value="1"/>
</dbReference>
<dbReference type="AlphaFoldDB" id="A0A0A0J6G7"/>
<organism evidence="9 10">
    <name type="scientific">Knoellia sinensis KCTC 19936</name>
    <dbReference type="NCBI Taxonomy" id="1385520"/>
    <lineage>
        <taxon>Bacteria</taxon>
        <taxon>Bacillati</taxon>
        <taxon>Actinomycetota</taxon>
        <taxon>Actinomycetes</taxon>
        <taxon>Micrococcales</taxon>
        <taxon>Intrasporangiaceae</taxon>
        <taxon>Knoellia</taxon>
    </lineage>
</organism>
<evidence type="ECO:0000256" key="1">
    <source>
        <dbReference type="ARBA" id="ARBA00000677"/>
    </source>
</evidence>
<dbReference type="CDD" id="cd06530">
    <property type="entry name" value="S26_SPase_I"/>
    <property type="match status" value="1"/>
</dbReference>
<comment type="catalytic activity">
    <reaction evidence="1 7">
        <text>Cleavage of hydrophobic, N-terminal signal or leader sequences from secreted and periplasmic proteins.</text>
        <dbReference type="EC" id="3.4.21.89"/>
    </reaction>
</comment>
<gene>
    <name evidence="9" type="ORF">N802_03025</name>
</gene>
<accession>A0A0A0J6G7</accession>
<evidence type="ECO:0000256" key="4">
    <source>
        <dbReference type="ARBA" id="ARBA00013208"/>
    </source>
</evidence>
<dbReference type="Proteomes" id="UP000030002">
    <property type="component" value="Unassembled WGS sequence"/>
</dbReference>
<keyword evidence="7" id="KW-0645">Protease</keyword>
<dbReference type="InterPro" id="IPR019757">
    <property type="entry name" value="Pept_S26A_signal_pept_1_Lys-AS"/>
</dbReference>